<reference evidence="2 3" key="1">
    <citation type="submission" date="2014-12" db="EMBL/GenBank/DDBJ databases">
        <title>Genome sequencing of Chryseobacterium taiwanense TPW19.</title>
        <authorList>
            <person name="Tan P.W."/>
            <person name="Chan K.-G."/>
        </authorList>
    </citation>
    <scope>NUCLEOTIDE SEQUENCE [LARGE SCALE GENOMIC DNA]</scope>
    <source>
        <strain evidence="2 3">TPW19</strain>
    </source>
</reference>
<comment type="caution">
    <text evidence="2">The sequence shown here is derived from an EMBL/GenBank/DDBJ whole genome shotgun (WGS) entry which is preliminary data.</text>
</comment>
<keyword evidence="1" id="KW-1133">Transmembrane helix</keyword>
<protein>
    <recommendedName>
        <fullName evidence="4">DUF3592 domain-containing protein</fullName>
    </recommendedName>
</protein>
<sequence length="87" mass="10045">MINFSIKDGKIIESEPYLYSAADINKFRSFKNYIDKPIEIKYNPNNPKEFIISDQKTINKVGIFILTLIGFFFSLMGILDILGIIHI</sequence>
<feature type="transmembrane region" description="Helical" evidence="1">
    <location>
        <begin position="61"/>
        <end position="85"/>
    </location>
</feature>
<gene>
    <name evidence="2" type="ORF">RM51_18590</name>
</gene>
<evidence type="ECO:0000256" key="1">
    <source>
        <dbReference type="SAM" id="Phobius"/>
    </source>
</evidence>
<evidence type="ECO:0000313" key="2">
    <source>
        <dbReference type="EMBL" id="KIC61154.1"/>
    </source>
</evidence>
<keyword evidence="1" id="KW-0472">Membrane</keyword>
<keyword evidence="1" id="KW-0812">Transmembrane</keyword>
<dbReference type="Proteomes" id="UP000031167">
    <property type="component" value="Unassembled WGS sequence"/>
</dbReference>
<proteinExistence type="predicted"/>
<dbReference type="OrthoDB" id="1364845at2"/>
<dbReference type="EMBL" id="JWTA01000023">
    <property type="protein sequence ID" value="KIC61154.1"/>
    <property type="molecule type" value="Genomic_DNA"/>
</dbReference>
<dbReference type="AlphaFoldDB" id="A0A0B4CIP4"/>
<organism evidence="2 3">
    <name type="scientific">Chryseobacterium taiwanense</name>
    <dbReference type="NCBI Taxonomy" id="363331"/>
    <lineage>
        <taxon>Bacteria</taxon>
        <taxon>Pseudomonadati</taxon>
        <taxon>Bacteroidota</taxon>
        <taxon>Flavobacteriia</taxon>
        <taxon>Flavobacteriales</taxon>
        <taxon>Weeksellaceae</taxon>
        <taxon>Chryseobacterium group</taxon>
        <taxon>Chryseobacterium</taxon>
    </lineage>
</organism>
<evidence type="ECO:0000313" key="3">
    <source>
        <dbReference type="Proteomes" id="UP000031167"/>
    </source>
</evidence>
<name>A0A0B4CIP4_9FLAO</name>
<evidence type="ECO:0008006" key="4">
    <source>
        <dbReference type="Google" id="ProtNLM"/>
    </source>
</evidence>
<accession>A0A0B4CIP4</accession>
<keyword evidence="3" id="KW-1185">Reference proteome</keyword>